<dbReference type="InterPro" id="IPR003660">
    <property type="entry name" value="HAMP_dom"/>
</dbReference>
<name>A0A8J8MH33_9FIRM</name>
<dbReference type="KEGG" id="vpy:HZI73_03610"/>
<dbReference type="Proteomes" id="UP000683246">
    <property type="component" value="Chromosome"/>
</dbReference>
<keyword evidence="8" id="KW-0067">ATP-binding</keyword>
<evidence type="ECO:0000256" key="12">
    <source>
        <dbReference type="SAM" id="Phobius"/>
    </source>
</evidence>
<keyword evidence="10" id="KW-0902">Two-component regulatory system</keyword>
<keyword evidence="5 12" id="KW-0812">Transmembrane</keyword>
<dbReference type="InterPro" id="IPR050640">
    <property type="entry name" value="Bact_2-comp_sensor_kinase"/>
</dbReference>
<dbReference type="SUPFAM" id="SSF158472">
    <property type="entry name" value="HAMP domain-like"/>
    <property type="match status" value="1"/>
</dbReference>
<dbReference type="EMBL" id="CP058649">
    <property type="protein sequence ID" value="QUI21426.1"/>
    <property type="molecule type" value="Genomic_DNA"/>
</dbReference>
<keyword evidence="3" id="KW-0597">Phosphoprotein</keyword>
<proteinExistence type="predicted"/>
<feature type="transmembrane region" description="Helical" evidence="12">
    <location>
        <begin position="6"/>
        <end position="30"/>
    </location>
</feature>
<dbReference type="GO" id="GO:0005524">
    <property type="term" value="F:ATP binding"/>
    <property type="evidence" value="ECO:0007669"/>
    <property type="project" value="UniProtKB-KW"/>
</dbReference>
<keyword evidence="15" id="KW-1185">Reference proteome</keyword>
<dbReference type="PANTHER" id="PTHR34220:SF11">
    <property type="entry name" value="SENSOR PROTEIN KINASE HPTS"/>
    <property type="match status" value="1"/>
</dbReference>
<dbReference type="Pfam" id="PF02518">
    <property type="entry name" value="HATPase_c"/>
    <property type="match status" value="1"/>
</dbReference>
<dbReference type="CDD" id="cd06225">
    <property type="entry name" value="HAMP"/>
    <property type="match status" value="1"/>
</dbReference>
<evidence type="ECO:0000256" key="8">
    <source>
        <dbReference type="ARBA" id="ARBA00022840"/>
    </source>
</evidence>
<keyword evidence="9 12" id="KW-1133">Transmembrane helix</keyword>
<comment type="subcellular location">
    <subcellularLocation>
        <location evidence="1">Cell membrane</location>
        <topology evidence="1">Multi-pass membrane protein</topology>
    </subcellularLocation>
</comment>
<evidence type="ECO:0000256" key="5">
    <source>
        <dbReference type="ARBA" id="ARBA00022692"/>
    </source>
</evidence>
<dbReference type="Gene3D" id="3.30.565.10">
    <property type="entry name" value="Histidine kinase-like ATPase, C-terminal domain"/>
    <property type="match status" value="1"/>
</dbReference>
<dbReference type="PROSITE" id="PS50885">
    <property type="entry name" value="HAMP"/>
    <property type="match status" value="1"/>
</dbReference>
<dbReference type="GO" id="GO:0000155">
    <property type="term" value="F:phosphorelay sensor kinase activity"/>
    <property type="evidence" value="ECO:0007669"/>
    <property type="project" value="InterPro"/>
</dbReference>
<dbReference type="InterPro" id="IPR036890">
    <property type="entry name" value="HATPase_C_sf"/>
</dbReference>
<dbReference type="Pfam" id="PF06580">
    <property type="entry name" value="His_kinase"/>
    <property type="match status" value="1"/>
</dbReference>
<dbReference type="SUPFAM" id="SSF55874">
    <property type="entry name" value="ATPase domain of HSP90 chaperone/DNA topoisomerase II/histidine kinase"/>
    <property type="match status" value="1"/>
</dbReference>
<keyword evidence="7 14" id="KW-0418">Kinase</keyword>
<dbReference type="Gene3D" id="1.10.8.500">
    <property type="entry name" value="HAMP domain in histidine kinase"/>
    <property type="match status" value="1"/>
</dbReference>
<evidence type="ECO:0000256" key="3">
    <source>
        <dbReference type="ARBA" id="ARBA00022553"/>
    </source>
</evidence>
<evidence type="ECO:0000256" key="9">
    <source>
        <dbReference type="ARBA" id="ARBA00022989"/>
    </source>
</evidence>
<dbReference type="InterPro" id="IPR003594">
    <property type="entry name" value="HATPase_dom"/>
</dbReference>
<dbReference type="AlphaFoldDB" id="A0A8J8MH33"/>
<dbReference type="InterPro" id="IPR010559">
    <property type="entry name" value="Sig_transdc_His_kin_internal"/>
</dbReference>
<evidence type="ECO:0000313" key="14">
    <source>
        <dbReference type="EMBL" id="QUI21426.1"/>
    </source>
</evidence>
<evidence type="ECO:0000256" key="2">
    <source>
        <dbReference type="ARBA" id="ARBA00022475"/>
    </source>
</evidence>
<dbReference type="RefSeq" id="WP_212696895.1">
    <property type="nucleotide sequence ID" value="NZ_CP058649.1"/>
</dbReference>
<feature type="transmembrane region" description="Helical" evidence="12">
    <location>
        <begin position="312"/>
        <end position="332"/>
    </location>
</feature>
<keyword evidence="4" id="KW-0808">Transferase</keyword>
<organism evidence="14 15">
    <name type="scientific">Vallitalea pronyensis</name>
    <dbReference type="NCBI Taxonomy" id="1348613"/>
    <lineage>
        <taxon>Bacteria</taxon>
        <taxon>Bacillati</taxon>
        <taxon>Bacillota</taxon>
        <taxon>Clostridia</taxon>
        <taxon>Lachnospirales</taxon>
        <taxon>Vallitaleaceae</taxon>
        <taxon>Vallitalea</taxon>
    </lineage>
</organism>
<evidence type="ECO:0000256" key="10">
    <source>
        <dbReference type="ARBA" id="ARBA00023012"/>
    </source>
</evidence>
<protein>
    <submittedName>
        <fullName evidence="14">Sensor histidine kinase</fullName>
    </submittedName>
</protein>
<dbReference type="Gene3D" id="3.30.450.20">
    <property type="entry name" value="PAS domain"/>
    <property type="match status" value="1"/>
</dbReference>
<keyword evidence="11 12" id="KW-0472">Membrane</keyword>
<evidence type="ECO:0000313" key="15">
    <source>
        <dbReference type="Proteomes" id="UP000683246"/>
    </source>
</evidence>
<evidence type="ECO:0000256" key="6">
    <source>
        <dbReference type="ARBA" id="ARBA00022741"/>
    </source>
</evidence>
<dbReference type="SMART" id="SM00304">
    <property type="entry name" value="HAMP"/>
    <property type="match status" value="1"/>
</dbReference>
<evidence type="ECO:0000256" key="11">
    <source>
        <dbReference type="ARBA" id="ARBA00023136"/>
    </source>
</evidence>
<keyword evidence="6" id="KW-0547">Nucleotide-binding</keyword>
<keyword evidence="2" id="KW-1003">Cell membrane</keyword>
<reference evidence="14" key="1">
    <citation type="submission" date="2020-07" db="EMBL/GenBank/DDBJ databases">
        <title>Vallitalea pronyensis genome.</title>
        <authorList>
            <person name="Postec A."/>
        </authorList>
    </citation>
    <scope>NUCLEOTIDE SEQUENCE</scope>
    <source>
        <strain evidence="14">FatNI3</strain>
    </source>
</reference>
<accession>A0A8J8MH33</accession>
<feature type="domain" description="HAMP" evidence="13">
    <location>
        <begin position="334"/>
        <end position="386"/>
    </location>
</feature>
<evidence type="ECO:0000259" key="13">
    <source>
        <dbReference type="PROSITE" id="PS50885"/>
    </source>
</evidence>
<sequence length="618" mass="71333">MKKVEFNSIWAKISIGFMIILVPIFILGYMSQKLAADELKQQTIQSTMSTIHQTSKNVDNIMTSIQELYKQISVDPRFQMYLASNFQALSDYDQHKKNSDMEDIFIEYANTNLYISKIILLVDEKKYVFPHTNGSSMSRDHMIHYIQQAAWYKDAVDKKGKLGWVGRHTEIDELFHSDDLIRDYAMSAVGMVKNYPVKKEMGILVFNINPINIRRVLEGVHLGSNSEVHLISPDGRDIYLRSRDNKMIMTMENTFNNEELLNATDKKGFSYEDYHGKKHLMIYESIGDTGYMVVGLIPESHLMQSSKKIKNLTYGLIFFIGLLVIIIGFYIVPRSISNRINVLIQKMIKVEQGDLVITQTIDSNDEIGIIDRHFNKMVKKLEALIQDNYVKQLKKREAELNALQFQINPHFLYNTLEIMNAIASVHKCYAICDISENLGEMFRYSISSDTSDFVNLSDELSHIKNYINIQKVRFGDRFEVYYDIEEGIEETKVLKFILQPIVENAMTHGFSKDMEKGFLEIAAFRDKHKLIIQVLDDGCGMDKDEVIRLNKAINEGTESLFSGDKSIGLKNVNMRIKLAYGQQYGIYLFSGENEGTRVIYTLPICEEYLLDDNKRIKE</sequence>
<evidence type="ECO:0000256" key="7">
    <source>
        <dbReference type="ARBA" id="ARBA00022777"/>
    </source>
</evidence>
<dbReference type="GO" id="GO:0005886">
    <property type="term" value="C:plasma membrane"/>
    <property type="evidence" value="ECO:0007669"/>
    <property type="project" value="UniProtKB-SubCell"/>
</dbReference>
<evidence type="ECO:0000256" key="4">
    <source>
        <dbReference type="ARBA" id="ARBA00022679"/>
    </source>
</evidence>
<dbReference type="PANTHER" id="PTHR34220">
    <property type="entry name" value="SENSOR HISTIDINE KINASE YPDA"/>
    <property type="match status" value="1"/>
</dbReference>
<evidence type="ECO:0000256" key="1">
    <source>
        <dbReference type="ARBA" id="ARBA00004651"/>
    </source>
</evidence>
<gene>
    <name evidence="14" type="ORF">HZI73_03610</name>
</gene>